<dbReference type="SUPFAM" id="SSF82171">
    <property type="entry name" value="DPP6 N-terminal domain-like"/>
    <property type="match status" value="1"/>
</dbReference>
<sequence length="522" mass="57347">MPTLIVEMSAPTVPAKKFLQPIDRLALIIMVVLSLLIGIVLLTGDTTRPRVRNFSWQDKYVSAEDTAFILTFSRPMNHASVKANLKIMPVLPEGEVSPSDVPPIEGKISWAGRKMAYTLLSPIPYGNDYQVQLQGAKEKIPGVEEEGTIMEPFQATFHSRDRAFAYIGVEGEEQGRLILYNLTQQQKTLLTPADLVVLDFQPYPGSDRILFSANDRQNQAKGLLTAQLYTVTTGLSFPSPDQGSPAQQTPGKLDLVLDSENYQNLQFDLSRDGQIIVVQRVNRDDPADFGLWMIPADGEPQPLENQPGGEFLIAPDSASLAVAQGQGVAILPLNADAEPLDFLPKFGQVLSFASDGAAATMVKFNTDYTRSLFLVNNQGTEQELLRTTGSIINCEFAPNEETLYCLLTQLIQGEEYREEPFIAAVNLDAEPDSEESPIQPLVVLPEQRDIQLSLSPDGLALLFDQVATRPASAIDSLRNDEGQAIATGRLWLLPLDESITSEAPVQLQPEPLLPGFLPHWLP</sequence>
<evidence type="ECO:0000313" key="2">
    <source>
        <dbReference type="EMBL" id="EDX78102.1"/>
    </source>
</evidence>
<gene>
    <name evidence="2" type="ORF">MC7420_7840</name>
</gene>
<keyword evidence="3" id="KW-1185">Reference proteome</keyword>
<dbReference type="eggNOG" id="COG0823">
    <property type="taxonomic scope" value="Bacteria"/>
</dbReference>
<dbReference type="STRING" id="118168.MC7420_7840"/>
<evidence type="ECO:0000313" key="3">
    <source>
        <dbReference type="Proteomes" id="UP000003835"/>
    </source>
</evidence>
<proteinExistence type="predicted"/>
<reference evidence="2 3" key="1">
    <citation type="submission" date="2008-07" db="EMBL/GenBank/DDBJ databases">
        <authorList>
            <person name="Tandeau de Marsac N."/>
            <person name="Ferriera S."/>
            <person name="Johnson J."/>
            <person name="Kravitz S."/>
            <person name="Beeson K."/>
            <person name="Sutton G."/>
            <person name="Rogers Y.-H."/>
            <person name="Friedman R."/>
            <person name="Frazier M."/>
            <person name="Venter J.C."/>
        </authorList>
    </citation>
    <scope>NUCLEOTIDE SEQUENCE [LARGE SCALE GENOMIC DNA]</scope>
    <source>
        <strain evidence="2 3">PCC 7420</strain>
    </source>
</reference>
<dbReference type="Proteomes" id="UP000003835">
    <property type="component" value="Unassembled WGS sequence"/>
</dbReference>
<keyword evidence="1" id="KW-0472">Membrane</keyword>
<keyword evidence="1" id="KW-0812">Transmembrane</keyword>
<dbReference type="EMBL" id="DS989842">
    <property type="protein sequence ID" value="EDX78102.1"/>
    <property type="molecule type" value="Genomic_DNA"/>
</dbReference>
<accession>B4VJB9</accession>
<organism evidence="2 3">
    <name type="scientific">Coleofasciculus chthonoplastes PCC 7420</name>
    <dbReference type="NCBI Taxonomy" id="118168"/>
    <lineage>
        <taxon>Bacteria</taxon>
        <taxon>Bacillati</taxon>
        <taxon>Cyanobacteriota</taxon>
        <taxon>Cyanophyceae</taxon>
        <taxon>Coleofasciculales</taxon>
        <taxon>Coleofasciculaceae</taxon>
        <taxon>Coleofasciculus</taxon>
    </lineage>
</organism>
<dbReference type="RefSeq" id="WP_006098538.1">
    <property type="nucleotide sequence ID" value="NZ_DS989842.1"/>
</dbReference>
<dbReference type="HOGENOM" id="CLU_545948_0_0_3"/>
<dbReference type="AlphaFoldDB" id="B4VJB9"/>
<keyword evidence="1" id="KW-1133">Transmembrane helix</keyword>
<name>B4VJB9_9CYAN</name>
<feature type="transmembrane region" description="Helical" evidence="1">
    <location>
        <begin position="25"/>
        <end position="44"/>
    </location>
</feature>
<protein>
    <submittedName>
        <fullName evidence="2">Uncharacterized protein</fullName>
    </submittedName>
</protein>
<evidence type="ECO:0000256" key="1">
    <source>
        <dbReference type="SAM" id="Phobius"/>
    </source>
</evidence>
<dbReference type="Gene3D" id="2.60.40.3710">
    <property type="match status" value="1"/>
</dbReference>